<dbReference type="Proteomes" id="UP000471435">
    <property type="component" value="Unassembled WGS sequence"/>
</dbReference>
<keyword evidence="4" id="KW-1185">Reference proteome</keyword>
<dbReference type="InterPro" id="IPR054612">
    <property type="entry name" value="Phage_capsid-like_C"/>
</dbReference>
<reference evidence="3 4" key="1">
    <citation type="submission" date="2019-12" db="EMBL/GenBank/DDBJ databases">
        <title>Genomic-based taxomic classification of the family Erythrobacteraceae.</title>
        <authorList>
            <person name="Xu L."/>
        </authorList>
    </citation>
    <scope>NUCLEOTIDE SEQUENCE [LARGE SCALE GENOMIC DNA]</scope>
    <source>
        <strain evidence="3 4">SW-109</strain>
    </source>
</reference>
<comment type="caution">
    <text evidence="3">The sequence shown here is derived from an EMBL/GenBank/DDBJ whole genome shotgun (WGS) entry which is preliminary data.</text>
</comment>
<protein>
    <submittedName>
        <fullName evidence="3">Phage major capsid protein</fullName>
    </submittedName>
</protein>
<name>A0A6I4V6J1_9SPHN</name>
<dbReference type="Gene3D" id="3.30.2400.10">
    <property type="entry name" value="Major capsid protein gp5"/>
    <property type="match status" value="1"/>
</dbReference>
<evidence type="ECO:0000313" key="4">
    <source>
        <dbReference type="Proteomes" id="UP000471435"/>
    </source>
</evidence>
<dbReference type="SUPFAM" id="SSF56563">
    <property type="entry name" value="Major capsid protein gp5"/>
    <property type="match status" value="1"/>
</dbReference>
<accession>A0A6I4V6J1</accession>
<dbReference type="NCBIfam" id="TIGR01554">
    <property type="entry name" value="major_cap_HK97"/>
    <property type="match status" value="1"/>
</dbReference>
<dbReference type="Gene3D" id="3.30.2320.10">
    <property type="entry name" value="hypothetical protein PF0899 domain"/>
    <property type="match status" value="1"/>
</dbReference>
<sequence length="408" mass="43433">MQHINIPRALRGAVRAEGGEAALFAQIQSTLGDIRSQTDSRLAGIEETVCNLTTSMGDMQRQFEGGGGFSNSNPTILPVEPEYSSAFASYFRRGDNGAEAKLSEANAIGERATIQAAMSVGDNSSGGYLAPVEWDRRINQAQVAASPMRRLAKVVPTSVGAYSTLWNDAQWGSGWVGETAARPETGNAGLSTITFAAGEIYAMPTATQRLLDDAAIDVAAWLVDSLRIEFNRQEGIAFLSGDGTNKPNGLLTYITGGANDGTHPGGNLTVVEAAIEVEPLIDFMYGLAAPYRQNATWLMSSLTAAVLSKLRDADGNLIWRESLIVGQPATLLGRPVEIDEGMPAPTAGNLALAFGDFNAGYLMNDRIGTRILRDPFTNKPFVNFYATKRVGAGVSDCHAIRLLQIPAA</sequence>
<proteinExistence type="predicted"/>
<gene>
    <name evidence="3" type="ORF">GRI43_13635</name>
</gene>
<dbReference type="InterPro" id="IPR024455">
    <property type="entry name" value="Phage_capsid"/>
</dbReference>
<dbReference type="Pfam" id="PF05065">
    <property type="entry name" value="Phage_capsid"/>
    <property type="match status" value="1"/>
</dbReference>
<evidence type="ECO:0000259" key="2">
    <source>
        <dbReference type="Pfam" id="PF05065"/>
    </source>
</evidence>
<dbReference type="OrthoDB" id="9786516at2"/>
<organism evidence="3 4">
    <name type="scientific">Pontixanthobacter luteolus</name>
    <dbReference type="NCBI Taxonomy" id="295089"/>
    <lineage>
        <taxon>Bacteria</taxon>
        <taxon>Pseudomonadati</taxon>
        <taxon>Pseudomonadota</taxon>
        <taxon>Alphaproteobacteria</taxon>
        <taxon>Sphingomonadales</taxon>
        <taxon>Erythrobacteraceae</taxon>
        <taxon>Pontixanthobacter</taxon>
    </lineage>
</organism>
<dbReference type="EMBL" id="WTYP01000002">
    <property type="protein sequence ID" value="MXP48430.1"/>
    <property type="molecule type" value="Genomic_DNA"/>
</dbReference>
<evidence type="ECO:0000256" key="1">
    <source>
        <dbReference type="ARBA" id="ARBA00004328"/>
    </source>
</evidence>
<dbReference type="RefSeq" id="WP_160731615.1">
    <property type="nucleotide sequence ID" value="NZ_WTYP01000002.1"/>
</dbReference>
<feature type="domain" description="Phage capsid-like C-terminal" evidence="2">
    <location>
        <begin position="126"/>
        <end position="404"/>
    </location>
</feature>
<evidence type="ECO:0000313" key="3">
    <source>
        <dbReference type="EMBL" id="MXP48430.1"/>
    </source>
</evidence>
<dbReference type="AlphaFoldDB" id="A0A6I4V6J1"/>
<comment type="subcellular location">
    <subcellularLocation>
        <location evidence="1">Virion</location>
    </subcellularLocation>
</comment>